<sequence length="664" mass="73170">MQLFGSTQAHFAAVSKDGRVKIWDVASGSLQQELKERDHLKYQFTCLAWTQPSKSKSKKRSHVQDVGVLAMGTTTGSIIIYDLTTSESKLKLETEASGVHALAFNVQGTLLYSSSSDKYILEWNLTTGKVERRFRCGSGGASALAVSGNGDILAAGGSTVRIFDLSSGKKSRKISAGVSSAVTQLKFALIDDGVEASRFLFAATAGSRFFNMYDLELTELDAPALTFSLPSSVESLFACASLGDVETRKTSKKSKKHKKEKEMLMPVVNLLVGATAPAGAMFVWAHTYHRVSKASELALASKPLAPILSTTERACILLAELSTREASDHKREVLVARGSLVKPVFEKVSLVEENAQGQWKKELDLAEIGDALLLQAEHVEKATMNGTKRHKIDARPQDEKTHVPTLSERHGLVNSMAVMDDTTGFDKLEEAADQEEHELTLAERVEALRERVEDDVTAALSRAEQEAAVPENNQREKKPDASSLASVLEQALQARDNALLEYCLRLRDTKIVARTVARVSSCRVLALLEVIVFKLERAPNRFSRLCPWLRAILLHHTAYLIAQPDLISSLSGLYQLLETRLQVHGQMQKLAGRLALVLGQIHVKTNANTEEEEEPRAAVVYHEGEEEVSEDAKNEEESSQAEQEDDDEEEKRTDEVDDVETEDE</sequence>
<name>A0ACC0W973_9STRA</name>
<gene>
    <name evidence="1" type="ORF">PsorP6_008012</name>
</gene>
<evidence type="ECO:0000313" key="2">
    <source>
        <dbReference type="Proteomes" id="UP001163321"/>
    </source>
</evidence>
<proteinExistence type="predicted"/>
<protein>
    <submittedName>
        <fullName evidence="1">Uncharacterized protein</fullName>
    </submittedName>
</protein>
<dbReference type="Proteomes" id="UP001163321">
    <property type="component" value="Chromosome 3"/>
</dbReference>
<evidence type="ECO:0000313" key="1">
    <source>
        <dbReference type="EMBL" id="KAI9914876.1"/>
    </source>
</evidence>
<reference evidence="1 2" key="1">
    <citation type="journal article" date="2022" name="bioRxiv">
        <title>The genome of the oomycete Peronosclerospora sorghi, a cosmopolitan pathogen of maize and sorghum, is inflated with dispersed pseudogenes.</title>
        <authorList>
            <person name="Fletcher K."/>
            <person name="Martin F."/>
            <person name="Isakeit T."/>
            <person name="Cavanaugh K."/>
            <person name="Magill C."/>
            <person name="Michelmore R."/>
        </authorList>
    </citation>
    <scope>NUCLEOTIDE SEQUENCE [LARGE SCALE GENOMIC DNA]</scope>
    <source>
        <strain evidence="1">P6</strain>
    </source>
</reference>
<comment type="caution">
    <text evidence="1">The sequence shown here is derived from an EMBL/GenBank/DDBJ whole genome shotgun (WGS) entry which is preliminary data.</text>
</comment>
<dbReference type="EMBL" id="CM047582">
    <property type="protein sequence ID" value="KAI9914876.1"/>
    <property type="molecule type" value="Genomic_DNA"/>
</dbReference>
<organism evidence="1 2">
    <name type="scientific">Peronosclerospora sorghi</name>
    <dbReference type="NCBI Taxonomy" id="230839"/>
    <lineage>
        <taxon>Eukaryota</taxon>
        <taxon>Sar</taxon>
        <taxon>Stramenopiles</taxon>
        <taxon>Oomycota</taxon>
        <taxon>Peronosporomycetes</taxon>
        <taxon>Peronosporales</taxon>
        <taxon>Peronosporaceae</taxon>
        <taxon>Peronosclerospora</taxon>
    </lineage>
</organism>
<accession>A0ACC0W973</accession>
<keyword evidence="2" id="KW-1185">Reference proteome</keyword>